<keyword evidence="1 2" id="KW-0472">Membrane</keyword>
<dbReference type="EMBL" id="BAABRT010000008">
    <property type="protein sequence ID" value="GAA5524716.1"/>
    <property type="molecule type" value="Genomic_DNA"/>
</dbReference>
<evidence type="ECO:0000313" key="5">
    <source>
        <dbReference type="Proteomes" id="UP001408594"/>
    </source>
</evidence>
<dbReference type="Gene3D" id="3.30.1330.60">
    <property type="entry name" value="OmpA-like domain"/>
    <property type="match status" value="2"/>
</dbReference>
<dbReference type="PROSITE" id="PS51123">
    <property type="entry name" value="OMPA_2"/>
    <property type="match status" value="2"/>
</dbReference>
<gene>
    <name evidence="4" type="ORF">Maes01_01273</name>
</gene>
<evidence type="ECO:0000256" key="1">
    <source>
        <dbReference type="PROSITE-ProRule" id="PRU00473"/>
    </source>
</evidence>
<keyword evidence="2" id="KW-0812">Transmembrane</keyword>
<feature type="transmembrane region" description="Helical" evidence="2">
    <location>
        <begin position="45"/>
        <end position="65"/>
    </location>
</feature>
<organism evidence="4 5">
    <name type="scientific">Microbulbifer aestuariivivens</name>
    <dbReference type="NCBI Taxonomy" id="1908308"/>
    <lineage>
        <taxon>Bacteria</taxon>
        <taxon>Pseudomonadati</taxon>
        <taxon>Pseudomonadota</taxon>
        <taxon>Gammaproteobacteria</taxon>
        <taxon>Cellvibrionales</taxon>
        <taxon>Microbulbiferaceae</taxon>
        <taxon>Microbulbifer</taxon>
    </lineage>
</organism>
<evidence type="ECO:0000256" key="2">
    <source>
        <dbReference type="SAM" id="Phobius"/>
    </source>
</evidence>
<reference evidence="4 5" key="1">
    <citation type="submission" date="2024-02" db="EMBL/GenBank/DDBJ databases">
        <title>Microbulbifer aestuariivivens NBRC 112533.</title>
        <authorList>
            <person name="Ichikawa N."/>
            <person name="Katano-Makiyama Y."/>
            <person name="Hidaka K."/>
        </authorList>
    </citation>
    <scope>NUCLEOTIDE SEQUENCE [LARGE SCALE GENOMIC DNA]</scope>
    <source>
        <strain evidence="4 5">NBRC 112533</strain>
    </source>
</reference>
<keyword evidence="5" id="KW-1185">Reference proteome</keyword>
<dbReference type="SUPFAM" id="SSF103088">
    <property type="entry name" value="OmpA-like"/>
    <property type="match status" value="2"/>
</dbReference>
<dbReference type="InterPro" id="IPR036737">
    <property type="entry name" value="OmpA-like_sf"/>
</dbReference>
<comment type="caution">
    <text evidence="4">The sequence shown here is derived from an EMBL/GenBank/DDBJ whole genome shotgun (WGS) entry which is preliminary data.</text>
</comment>
<sequence length="1771" mass="196364">MTRRARHSASAGPALRPCAQFSTPCSNQLGTRLKTQLKTQLNAQLQILCVAIGLLAFCAPVSAVAQGSAAAQEQESQTGATSWWQAGKELLSGVGNGVWTAVWGEAPEAAAPVDAPPPQYAEQPLGSNTESMLLGQPRNQWLQDATLFAEGAPPVVEENFIDPLPFVAVDDQIDESWVELLREKLAQLADKHNLQLTFIGHTDAAAMTPELLQEYFDKQAFTEARARYVAGFFRQALDLPEAAVAFEGRGDKEPLVENITGQGRAMNRRVQVRVSYEELDREAQAELARAQARQLNRVKVCRQETVCRLRYVAGTEARARLKNLVTPLRWQPGQQDLPQAFIRRIREVRAQLADKRNLVVHFVGHTDSLPLAQDSAARYSDHMQQSLGEARRVALAVRDSLGLPESMVTYSGKGSSAPMVANDTAKGRALNRRVEVEFWYDDPLETTHDGVQACPEAAGAETITVVHESPMGALAPIRFAEGDPVIAPSELARMRSIMDEVAGKANVRLAFIGYSENTRMERREAMVYGDDVGLSRARARRAMQQVRQALDLSEEQVEFEGRGFVHSDDVVASGFVQLDGARVEVQVLYDELAVLTERDRLEIERIDREALANNPYALNLMRITVDGSPEYDPYRNSADLQRCTDVALEQANIQFRFDNKTMAPRLNVSAWPTTLRYQDDPQTEVDDSRVRFRSYANYPGFIQRAEVRLFEENQSLRDTPVAVVPLDENGSGSWSADFEDFQAPLKKLQYLLRVYDASGRYDETRPQTLWLVDRLDAPVDEAVAERELLVGYGENRLASQNIPLDGNTVRVNGAQIPADHSVWLAGQPVPVSASGEFIAEQIFSRGLHTVEVAVLDAEGNGELFLRDLRFASDEWFTVGIADLTIGVNDTNGPAALVTGDDSHYDNAISYDGRLAFYTSGGFGEGWRLAASADTQEGPVDELFSNFLEKTPDALFRRLDSDLYYPTFGDDSTVVEDAPTSGKFYVKLSRYDDYGLWGNFKASYTDNELAHIDRALYGASGHYEADTLTSFGEKRFAIDGFAAEPGTIAGRDEFRGTGGSLYFMRHQDILAGSERLRVEVRDKDSGLVLGVKNLTPVIDYDVDYIQGRILLNRPLSAIANDNLLVQDGAYNGNPQFLVARYEYTPGFEDMDTLALGGRVHYWFGDHIKLGASATQQDEEGNESALQGLDLTWRKSAGSWLKLESATSEGGNLDSLSSLDGGFSFNSEQPIDPQASAGASRVEASVQFGDFFEGVRGSATFYHQTREAGFSAPGQLVTGDTTQTGASVTVPVNNRTEISLKTDSKEQQQGLQTSALDMAVAYQLDDLWRINSGLRMDSRADRSVVVPATQTQGERTDLALEAVYDSGADWRAFGFLQRTLQVDGNRDDNNRIGFGGAYRVSERLTLDSELSGGDIGTAARVGTDYLISDRTNIYLNYTLDNERTDTGVRARKGNLASGFRSRYSDSLSIYGEERYSHGDVATGLTHALGMDLAPSESWNYGTSVEAGTLEDPRTGAKTERSAIGLSMGFSDGDLRLASAIEYRSDTVENPQQGQDSVLENERKTWLLKNTFSYHLNPDWRLVGKLNYSDSESSQGQFYDGKFTESVLGYAYRPVDNDRWNTLLKYTYFYNVPTQGQVTVENTAAEFIQKSHIFSVDSSYDISRRWTLGAKYAYRLGQLSQDRQDPQFFDSRANLYVLRADWHIVNQWDLLIEGRMLDLPDAQDQRSGALLGLYRQLGRHLKVGVGYNFTDFSDDLTQLNYDSQGVFLNVIGKL</sequence>
<name>A0ABP9WNC8_9GAMM</name>
<feature type="domain" description="OmpA-like" evidence="3">
    <location>
        <begin position="317"/>
        <end position="442"/>
    </location>
</feature>
<dbReference type="Proteomes" id="UP001408594">
    <property type="component" value="Unassembled WGS sequence"/>
</dbReference>
<accession>A0ABP9WNC8</accession>
<feature type="domain" description="OmpA-like" evidence="3">
    <location>
        <begin position="153"/>
        <end position="278"/>
    </location>
</feature>
<dbReference type="CDD" id="cd07185">
    <property type="entry name" value="OmpA_C-like"/>
    <property type="match status" value="1"/>
</dbReference>
<dbReference type="PANTHER" id="PTHR30329:SF21">
    <property type="entry name" value="LIPOPROTEIN YIAD-RELATED"/>
    <property type="match status" value="1"/>
</dbReference>
<dbReference type="InterPro" id="IPR050330">
    <property type="entry name" value="Bact_OuterMem_StrucFunc"/>
</dbReference>
<proteinExistence type="predicted"/>
<dbReference type="PANTHER" id="PTHR30329">
    <property type="entry name" value="STATOR ELEMENT OF FLAGELLAR MOTOR COMPLEX"/>
    <property type="match status" value="1"/>
</dbReference>
<dbReference type="InterPro" id="IPR006665">
    <property type="entry name" value="OmpA-like"/>
</dbReference>
<evidence type="ECO:0000259" key="3">
    <source>
        <dbReference type="PROSITE" id="PS51123"/>
    </source>
</evidence>
<evidence type="ECO:0000313" key="4">
    <source>
        <dbReference type="EMBL" id="GAA5524716.1"/>
    </source>
</evidence>
<keyword evidence="2" id="KW-1133">Transmembrane helix</keyword>
<protein>
    <recommendedName>
        <fullName evidence="3">OmpA-like domain-containing protein</fullName>
    </recommendedName>
</protein>